<organism evidence="6 7">
    <name type="scientific">Paucilactobacillus suebicus DSM 5007 = KCTC 3549</name>
    <dbReference type="NCBI Taxonomy" id="1423807"/>
    <lineage>
        <taxon>Bacteria</taxon>
        <taxon>Bacillati</taxon>
        <taxon>Bacillota</taxon>
        <taxon>Bacilli</taxon>
        <taxon>Lactobacillales</taxon>
        <taxon>Lactobacillaceae</taxon>
        <taxon>Paucilactobacillus</taxon>
    </lineage>
</organism>
<keyword evidence="6" id="KW-0413">Isomerase</keyword>
<accession>A0A0R1W7L8</accession>
<dbReference type="PANTHER" id="PTHR11280">
    <property type="entry name" value="GLUCOSAMINE-6-PHOSPHATE ISOMERASE"/>
    <property type="match status" value="1"/>
</dbReference>
<reference evidence="6 7" key="1">
    <citation type="journal article" date="2015" name="Genome Announc.">
        <title>Expanding the biotechnology potential of lactobacilli through comparative genomics of 213 strains and associated genera.</title>
        <authorList>
            <person name="Sun Z."/>
            <person name="Harris H.M."/>
            <person name="McCann A."/>
            <person name="Guo C."/>
            <person name="Argimon S."/>
            <person name="Zhang W."/>
            <person name="Yang X."/>
            <person name="Jeffery I.B."/>
            <person name="Cooney J.C."/>
            <person name="Kagawa T.F."/>
            <person name="Liu W."/>
            <person name="Song Y."/>
            <person name="Salvetti E."/>
            <person name="Wrobel A."/>
            <person name="Rasinkangas P."/>
            <person name="Parkhill J."/>
            <person name="Rea M.C."/>
            <person name="O'Sullivan O."/>
            <person name="Ritari J."/>
            <person name="Douillard F.P."/>
            <person name="Paul Ross R."/>
            <person name="Yang R."/>
            <person name="Briner A.E."/>
            <person name="Felis G.E."/>
            <person name="de Vos W.M."/>
            <person name="Barrangou R."/>
            <person name="Klaenhammer T.R."/>
            <person name="Caufield P.W."/>
            <person name="Cui Y."/>
            <person name="Zhang H."/>
            <person name="O'Toole P.W."/>
        </authorList>
    </citation>
    <scope>NUCLEOTIDE SEQUENCE [LARGE SCALE GENOMIC DNA]</scope>
    <source>
        <strain evidence="6 7">DSM 5007</strain>
    </source>
</reference>
<comment type="caution">
    <text evidence="4">Lacks conserved residue(s) required for the propagation of feature annotation.</text>
</comment>
<dbReference type="EMBL" id="AZGF01000001">
    <property type="protein sequence ID" value="KRM13554.1"/>
    <property type="molecule type" value="Genomic_DNA"/>
</dbReference>
<dbReference type="SUPFAM" id="SSF100950">
    <property type="entry name" value="NagB/RpiA/CoA transferase-like"/>
    <property type="match status" value="1"/>
</dbReference>
<dbReference type="InterPro" id="IPR004547">
    <property type="entry name" value="Glucosamine6P_isomerase"/>
</dbReference>
<dbReference type="GO" id="GO:0042802">
    <property type="term" value="F:identical protein binding"/>
    <property type="evidence" value="ECO:0007669"/>
    <property type="project" value="TreeGrafter"/>
</dbReference>
<dbReference type="GO" id="GO:0006046">
    <property type="term" value="P:N-acetylglucosamine catabolic process"/>
    <property type="evidence" value="ECO:0007669"/>
    <property type="project" value="UniProtKB-UniRule"/>
</dbReference>
<feature type="active site" description="For ring-opening step" evidence="4">
    <location>
        <position position="128"/>
    </location>
</feature>
<dbReference type="PANTHER" id="PTHR11280:SF5">
    <property type="entry name" value="GLUCOSAMINE-6-PHOSPHATE ISOMERASE"/>
    <property type="match status" value="1"/>
</dbReference>
<dbReference type="GO" id="GO:0016853">
    <property type="term" value="F:isomerase activity"/>
    <property type="evidence" value="ECO:0007669"/>
    <property type="project" value="UniProtKB-KW"/>
</dbReference>
<evidence type="ECO:0000313" key="6">
    <source>
        <dbReference type="EMBL" id="KRM13554.1"/>
    </source>
</evidence>
<comment type="caution">
    <text evidence="6">The sequence shown here is derived from an EMBL/GenBank/DDBJ whole genome shotgun (WGS) entry which is preliminary data.</text>
</comment>
<dbReference type="PROSITE" id="PS01161">
    <property type="entry name" value="GLC_GALNAC_ISOMERASE"/>
    <property type="match status" value="1"/>
</dbReference>
<feature type="active site" description="Proton acceptor; for ring-opening step" evidence="4">
    <location>
        <position position="130"/>
    </location>
</feature>
<evidence type="ECO:0000256" key="4">
    <source>
        <dbReference type="HAMAP-Rule" id="MF_01241"/>
    </source>
</evidence>
<dbReference type="Pfam" id="PF01182">
    <property type="entry name" value="Glucosamine_iso"/>
    <property type="match status" value="1"/>
</dbReference>
<evidence type="ECO:0000256" key="1">
    <source>
        <dbReference type="ARBA" id="ARBA00000644"/>
    </source>
</evidence>
<dbReference type="Proteomes" id="UP000051820">
    <property type="component" value="Unassembled WGS sequence"/>
</dbReference>
<dbReference type="FunFam" id="3.40.50.1360:FF:000003">
    <property type="entry name" value="Glucosamine-6-phosphate deaminase"/>
    <property type="match status" value="1"/>
</dbReference>
<feature type="active site" description="For ring-opening step" evidence="4">
    <location>
        <position position="135"/>
    </location>
</feature>
<comment type="similarity">
    <text evidence="4">Belongs to the glucosamine/galactosamine-6-phosphate isomerase family. NagB subfamily.</text>
</comment>
<protein>
    <recommendedName>
        <fullName evidence="4">Glucosamine-6-phosphate deaminase</fullName>
        <ecNumber evidence="4">3.5.99.6</ecNumber>
    </recommendedName>
    <alternativeName>
        <fullName evidence="4">GlcN6P deaminase</fullName>
        <shortName evidence="4">GNPDA</shortName>
    </alternativeName>
    <alternativeName>
        <fullName evidence="4">Glucosamine-6-phosphate isomerase</fullName>
    </alternativeName>
</protein>
<comment type="catalytic activity">
    <reaction evidence="1 4">
        <text>alpha-D-glucosamine 6-phosphate + H2O = beta-D-fructose 6-phosphate + NH4(+)</text>
        <dbReference type="Rhea" id="RHEA:12172"/>
        <dbReference type="ChEBI" id="CHEBI:15377"/>
        <dbReference type="ChEBI" id="CHEBI:28938"/>
        <dbReference type="ChEBI" id="CHEBI:57634"/>
        <dbReference type="ChEBI" id="CHEBI:75989"/>
        <dbReference type="EC" id="3.5.99.6"/>
    </reaction>
</comment>
<evidence type="ECO:0000256" key="3">
    <source>
        <dbReference type="ARBA" id="ARBA00023277"/>
    </source>
</evidence>
<gene>
    <name evidence="4" type="primary">nagB</name>
    <name evidence="6" type="ORF">FD16_GL000123</name>
</gene>
<dbReference type="eggNOG" id="COG0363">
    <property type="taxonomic scope" value="Bacteria"/>
</dbReference>
<keyword evidence="3 4" id="KW-0119">Carbohydrate metabolism</keyword>
<evidence type="ECO:0000259" key="5">
    <source>
        <dbReference type="Pfam" id="PF01182"/>
    </source>
</evidence>
<dbReference type="RefSeq" id="WP_056938512.1">
    <property type="nucleotide sequence ID" value="NZ_AZGF01000001.1"/>
</dbReference>
<dbReference type="UniPathway" id="UPA00629">
    <property type="reaction ID" value="UER00684"/>
</dbReference>
<keyword evidence="2 4" id="KW-0378">Hydrolase</keyword>
<dbReference type="InterPro" id="IPR037171">
    <property type="entry name" value="NagB/RpiA_transferase-like"/>
</dbReference>
<dbReference type="AlphaFoldDB" id="A0A0R1W7L8"/>
<evidence type="ECO:0000313" key="7">
    <source>
        <dbReference type="Proteomes" id="UP000051820"/>
    </source>
</evidence>
<dbReference type="GO" id="GO:0005975">
    <property type="term" value="P:carbohydrate metabolic process"/>
    <property type="evidence" value="ECO:0007669"/>
    <property type="project" value="InterPro"/>
</dbReference>
<keyword evidence="7" id="KW-1185">Reference proteome</keyword>
<dbReference type="EC" id="3.5.99.6" evidence="4"/>
<comment type="pathway">
    <text evidence="4">Amino-sugar metabolism; N-acetylneuraminate degradation; D-fructose 6-phosphate from N-acetylneuraminate: step 5/5.</text>
</comment>
<dbReference type="PATRIC" id="fig|1423807.3.peg.124"/>
<feature type="domain" description="Glucosamine/galactosamine-6-phosphate isomerase" evidence="5">
    <location>
        <begin position="17"/>
        <end position="218"/>
    </location>
</feature>
<dbReference type="STRING" id="1423807.FD16_GL000123"/>
<proteinExistence type="inferred from homology"/>
<dbReference type="InterPro" id="IPR006148">
    <property type="entry name" value="Glc/Gal-6P_isomerase"/>
</dbReference>
<dbReference type="Gene3D" id="3.40.50.1360">
    <property type="match status" value="1"/>
</dbReference>
<dbReference type="GO" id="GO:0019262">
    <property type="term" value="P:N-acetylneuraminate catabolic process"/>
    <property type="evidence" value="ECO:0007669"/>
    <property type="project" value="UniProtKB-UniRule"/>
</dbReference>
<dbReference type="GO" id="GO:0005737">
    <property type="term" value="C:cytoplasm"/>
    <property type="evidence" value="ECO:0007669"/>
    <property type="project" value="TreeGrafter"/>
</dbReference>
<dbReference type="GO" id="GO:0004342">
    <property type="term" value="F:glucosamine-6-phosphate deaminase activity"/>
    <property type="evidence" value="ECO:0007669"/>
    <property type="project" value="UniProtKB-UniRule"/>
</dbReference>
<sequence>MKIITVEDQLQGAQIAVAKIKKILSHKPGVFGLATGSSPLEIYRQLSQSKLDFSNSISINLDEYVGLAPNHPQSYHYFMKQNLFNNKQFLHSYIPDGLNPNAQEVENEYEQIIKDHPIDLQILGIGQNGHIGFNEPLTSFDSRTHQVALTKSTIDANARFFDNADEVPKYAYSMGIGTIMKAKEIVFVAYGEKKAKAVHQMIDGPVTIDVPASVLQTHPNVTVIIDHKAGALLKKIE</sequence>
<name>A0A0R1W7L8_9LACO</name>
<dbReference type="NCBIfam" id="TIGR00502">
    <property type="entry name" value="nagB"/>
    <property type="match status" value="1"/>
</dbReference>
<dbReference type="InterPro" id="IPR018321">
    <property type="entry name" value="Glucosamine6P_isomerase_CS"/>
</dbReference>
<feature type="active site" description="Proton acceptor; for enolization step" evidence="4">
    <location>
        <position position="62"/>
    </location>
</feature>
<dbReference type="GO" id="GO:0006043">
    <property type="term" value="P:glucosamine catabolic process"/>
    <property type="evidence" value="ECO:0007669"/>
    <property type="project" value="TreeGrafter"/>
</dbReference>
<comment type="function">
    <text evidence="4">Catalyzes the reversible isomerization-deamination of glucosamine 6-phosphate (GlcN6P) to form fructose 6-phosphate (Fru6P) and ammonium ion.</text>
</comment>
<dbReference type="HAMAP" id="MF_01241">
    <property type="entry name" value="GlcN6P_deamin"/>
    <property type="match status" value="1"/>
</dbReference>
<evidence type="ECO:0000256" key="2">
    <source>
        <dbReference type="ARBA" id="ARBA00022801"/>
    </source>
</evidence>
<dbReference type="CDD" id="cd01399">
    <property type="entry name" value="GlcN6P_deaminase"/>
    <property type="match status" value="1"/>
</dbReference>